<dbReference type="GO" id="GO:0009264">
    <property type="term" value="P:deoxyribonucleotide catabolic process"/>
    <property type="evidence" value="ECO:0007669"/>
    <property type="project" value="UniProtKB-UniRule"/>
</dbReference>
<comment type="subcellular location">
    <subcellularLocation>
        <location evidence="7">Cytoplasm</location>
    </subcellularLocation>
</comment>
<dbReference type="InterPro" id="IPR002915">
    <property type="entry name" value="DeoC/FbaB/LacD_aldolase"/>
</dbReference>
<dbReference type="InterPro" id="IPR023649">
    <property type="entry name" value="DeoC_typeII"/>
</dbReference>
<gene>
    <name evidence="7" type="primary">deoC</name>
    <name evidence="8" type="ORF">GV64_01135</name>
</gene>
<comment type="catalytic activity">
    <reaction evidence="6 7">
        <text>2-deoxy-D-ribose 5-phosphate = D-glyceraldehyde 3-phosphate + acetaldehyde</text>
        <dbReference type="Rhea" id="RHEA:12821"/>
        <dbReference type="ChEBI" id="CHEBI:15343"/>
        <dbReference type="ChEBI" id="CHEBI:59776"/>
        <dbReference type="ChEBI" id="CHEBI:62877"/>
        <dbReference type="EC" id="4.1.2.4"/>
    </reaction>
</comment>
<comment type="pathway">
    <text evidence="1 7">Carbohydrate degradation; 2-deoxy-D-ribose 1-phosphate degradation; D-glyceraldehyde 3-phosphate and acetaldehyde from 2-deoxy-alpha-D-ribose 1-phosphate: step 2/2.</text>
</comment>
<feature type="active site" description="Schiff-base intermediate with acetaldehyde" evidence="7">
    <location>
        <position position="166"/>
    </location>
</feature>
<dbReference type="EMBL" id="JOJP01000001">
    <property type="protein sequence ID" value="KEI69528.1"/>
    <property type="molecule type" value="Genomic_DNA"/>
</dbReference>
<dbReference type="SUPFAM" id="SSF51569">
    <property type="entry name" value="Aldolase"/>
    <property type="match status" value="1"/>
</dbReference>
<dbReference type="EC" id="4.1.2.4" evidence="7"/>
<dbReference type="GO" id="GO:0006018">
    <property type="term" value="P:2-deoxyribose 1-phosphate catabolic process"/>
    <property type="evidence" value="ECO:0007669"/>
    <property type="project" value="UniProtKB-UniRule"/>
</dbReference>
<dbReference type="GO" id="GO:0016052">
    <property type="term" value="P:carbohydrate catabolic process"/>
    <property type="evidence" value="ECO:0007669"/>
    <property type="project" value="TreeGrafter"/>
</dbReference>
<dbReference type="RefSeq" id="WP_020582045.1">
    <property type="nucleotide sequence ID" value="NZ_JOJP01000001.1"/>
</dbReference>
<dbReference type="PIRSF" id="PIRSF001357">
    <property type="entry name" value="DeoC"/>
    <property type="match status" value="1"/>
</dbReference>
<comment type="caution">
    <text evidence="8">The sequence shown here is derived from an EMBL/GenBank/DDBJ whole genome shotgun (WGS) entry which is preliminary data.</text>
</comment>
<dbReference type="Proteomes" id="UP000027997">
    <property type="component" value="Unassembled WGS sequence"/>
</dbReference>
<dbReference type="PANTHER" id="PTHR10889">
    <property type="entry name" value="DEOXYRIBOSE-PHOSPHATE ALDOLASE"/>
    <property type="match status" value="1"/>
</dbReference>
<feature type="active site" description="Proton donor/acceptor" evidence="7">
    <location>
        <position position="102"/>
    </location>
</feature>
<accession>A0A081K5V2</accession>
<evidence type="ECO:0000256" key="5">
    <source>
        <dbReference type="ARBA" id="ARBA00023270"/>
    </source>
</evidence>
<dbReference type="STRING" id="305900.GV64_01135"/>
<keyword evidence="4 7" id="KW-0456">Lyase</keyword>
<evidence type="ECO:0000256" key="2">
    <source>
        <dbReference type="ARBA" id="ARBA00009473"/>
    </source>
</evidence>
<reference evidence="8 9" key="1">
    <citation type="submission" date="2014-06" db="EMBL/GenBank/DDBJ databases">
        <title>Whole Genome Sequences of Three Symbiotic Endozoicomonas Bacteria.</title>
        <authorList>
            <person name="Neave M.J."/>
            <person name="Apprill A."/>
            <person name="Voolstra C.R."/>
        </authorList>
    </citation>
    <scope>NUCLEOTIDE SEQUENCE [LARGE SCALE GENOMIC DNA]</scope>
    <source>
        <strain evidence="8 9">DSM 22380</strain>
    </source>
</reference>
<keyword evidence="3 7" id="KW-0963">Cytoplasm</keyword>
<dbReference type="GO" id="GO:0005737">
    <property type="term" value="C:cytoplasm"/>
    <property type="evidence" value="ECO:0007669"/>
    <property type="project" value="UniProtKB-SubCell"/>
</dbReference>
<dbReference type="InterPro" id="IPR011343">
    <property type="entry name" value="DeoC"/>
</dbReference>
<name>A0A081K5V2_9GAMM</name>
<dbReference type="NCBIfam" id="TIGR00126">
    <property type="entry name" value="deoC"/>
    <property type="match status" value="1"/>
</dbReference>
<keyword evidence="9" id="KW-1185">Reference proteome</keyword>
<dbReference type="SMART" id="SM01133">
    <property type="entry name" value="DeoC"/>
    <property type="match status" value="1"/>
</dbReference>
<dbReference type="eggNOG" id="COG0274">
    <property type="taxonomic scope" value="Bacteria"/>
</dbReference>
<evidence type="ECO:0000256" key="1">
    <source>
        <dbReference type="ARBA" id="ARBA00004816"/>
    </source>
</evidence>
<proteinExistence type="inferred from homology"/>
<dbReference type="CDD" id="cd00959">
    <property type="entry name" value="DeoC"/>
    <property type="match status" value="1"/>
</dbReference>
<evidence type="ECO:0000256" key="3">
    <source>
        <dbReference type="ARBA" id="ARBA00022490"/>
    </source>
</evidence>
<dbReference type="UniPathway" id="UPA00002">
    <property type="reaction ID" value="UER00468"/>
</dbReference>
<dbReference type="InterPro" id="IPR013785">
    <property type="entry name" value="Aldolase_TIM"/>
</dbReference>
<sequence>MTDLNVRSRLALQLMDLTSLNDDDTPEKIIELCHQAHTEAGNTAAVCIYPRFIPVARKTLNSLGLNDVTIATVTNFPEGGDDIEIAVAETKAAVAYGADEVDVVFPYRALMAGNEEVGAELVRRCKEACGADVLLKVIIETGELKDPSLIRKASEISIDAGADFIKTSTGKVPVNATPESARIMLEAIRDSGNTQVGFKPAGGIKTAEDAALHLDLADEIMGEGWVDRRHYRFGASSLLSNLLIALGLKQGEASKEGY</sequence>
<dbReference type="Pfam" id="PF01791">
    <property type="entry name" value="DeoC"/>
    <property type="match status" value="1"/>
</dbReference>
<organism evidence="8 9">
    <name type="scientific">Endozoicomonas elysicola</name>
    <dbReference type="NCBI Taxonomy" id="305900"/>
    <lineage>
        <taxon>Bacteria</taxon>
        <taxon>Pseudomonadati</taxon>
        <taxon>Pseudomonadota</taxon>
        <taxon>Gammaproteobacteria</taxon>
        <taxon>Oceanospirillales</taxon>
        <taxon>Endozoicomonadaceae</taxon>
        <taxon>Endozoicomonas</taxon>
    </lineage>
</organism>
<evidence type="ECO:0000256" key="6">
    <source>
        <dbReference type="ARBA" id="ARBA00048791"/>
    </source>
</evidence>
<evidence type="ECO:0000313" key="8">
    <source>
        <dbReference type="EMBL" id="KEI69528.1"/>
    </source>
</evidence>
<evidence type="ECO:0000256" key="4">
    <source>
        <dbReference type="ARBA" id="ARBA00023239"/>
    </source>
</evidence>
<dbReference type="AlphaFoldDB" id="A0A081K5V2"/>
<evidence type="ECO:0000313" key="9">
    <source>
        <dbReference type="Proteomes" id="UP000027997"/>
    </source>
</evidence>
<dbReference type="HAMAP" id="MF_00592">
    <property type="entry name" value="DeoC_type2"/>
    <property type="match status" value="1"/>
</dbReference>
<protein>
    <recommendedName>
        <fullName evidence="7">Deoxyribose-phosphate aldolase</fullName>
        <shortName evidence="7">DERA</shortName>
        <ecNumber evidence="7">4.1.2.4</ecNumber>
    </recommendedName>
    <alternativeName>
        <fullName evidence="7">2-deoxy-D-ribose 5-phosphate aldolase</fullName>
    </alternativeName>
    <alternativeName>
        <fullName evidence="7">Phosphodeoxyriboaldolase</fullName>
        <shortName evidence="7">Deoxyriboaldolase</shortName>
    </alternativeName>
</protein>
<evidence type="ECO:0000256" key="7">
    <source>
        <dbReference type="HAMAP-Rule" id="MF_00592"/>
    </source>
</evidence>
<feature type="active site" description="Proton donor/acceptor" evidence="7">
    <location>
        <position position="199"/>
    </location>
</feature>
<keyword evidence="5 7" id="KW-0704">Schiff base</keyword>
<dbReference type="PANTHER" id="PTHR10889:SF3">
    <property type="entry name" value="DEOXYRIBOSE-PHOSPHATE ALDOLASE"/>
    <property type="match status" value="1"/>
</dbReference>
<comment type="function">
    <text evidence="7">Catalyzes a reversible aldol reaction between acetaldehyde and D-glyceraldehyde 3-phosphate to generate 2-deoxy-D-ribose 5-phosphate.</text>
</comment>
<comment type="similarity">
    <text evidence="2 7">Belongs to the DeoC/FbaB aldolase family. DeoC type 2 subfamily.</text>
</comment>
<dbReference type="GO" id="GO:0004139">
    <property type="term" value="F:deoxyribose-phosphate aldolase activity"/>
    <property type="evidence" value="ECO:0007669"/>
    <property type="project" value="UniProtKB-UniRule"/>
</dbReference>
<dbReference type="Gene3D" id="3.20.20.70">
    <property type="entry name" value="Aldolase class I"/>
    <property type="match status" value="1"/>
</dbReference>